<dbReference type="Pfam" id="PF08400">
    <property type="entry name" value="phage_tail_N"/>
    <property type="match status" value="1"/>
</dbReference>
<dbReference type="InterPro" id="IPR013784">
    <property type="entry name" value="Carb-bd-like_fold"/>
</dbReference>
<evidence type="ECO:0000313" key="5">
    <source>
        <dbReference type="Proteomes" id="UP000430368"/>
    </source>
</evidence>
<proteinExistence type="predicted"/>
<feature type="coiled-coil region" evidence="1">
    <location>
        <begin position="103"/>
        <end position="130"/>
    </location>
</feature>
<evidence type="ECO:0000259" key="3">
    <source>
        <dbReference type="Pfam" id="PF08400"/>
    </source>
</evidence>
<dbReference type="InterPro" id="IPR036514">
    <property type="entry name" value="SGNH_hydro_sf"/>
</dbReference>
<name>A0ABX6GH12_9GAMM</name>
<dbReference type="Gene3D" id="2.60.40.1120">
    <property type="entry name" value="Carboxypeptidase-like, regulatory domain"/>
    <property type="match status" value="1"/>
</dbReference>
<dbReference type="Gene3D" id="3.40.50.1110">
    <property type="entry name" value="SGNH hydrolase"/>
    <property type="match status" value="1"/>
</dbReference>
<dbReference type="EMBL" id="CP041764">
    <property type="protein sequence ID" value="QHA85530.1"/>
    <property type="molecule type" value="Genomic_DNA"/>
</dbReference>
<evidence type="ECO:0000313" key="4">
    <source>
        <dbReference type="EMBL" id="QHA85530.1"/>
    </source>
</evidence>
<accession>A0ABX6GH12</accession>
<evidence type="ECO:0000256" key="2">
    <source>
        <dbReference type="SAM" id="MobiDB-lite"/>
    </source>
</evidence>
<feature type="domain" description="Lambda-like tail fibre protein N-terminal" evidence="3">
    <location>
        <begin position="1"/>
        <end position="128"/>
    </location>
</feature>
<organism evidence="4 5">
    <name type="scientific">Serratia rhizosphaerae</name>
    <dbReference type="NCBI Taxonomy" id="2597702"/>
    <lineage>
        <taxon>Bacteria</taxon>
        <taxon>Pseudomonadati</taxon>
        <taxon>Pseudomonadota</taxon>
        <taxon>Gammaproteobacteria</taxon>
        <taxon>Enterobacterales</taxon>
        <taxon>Yersiniaceae</taxon>
        <taxon>Serratia</taxon>
    </lineage>
</organism>
<dbReference type="RefSeq" id="WP_160026909.1">
    <property type="nucleotide sequence ID" value="NZ_CP041764.1"/>
</dbReference>
<dbReference type="Proteomes" id="UP000430368">
    <property type="component" value="Chromosome"/>
</dbReference>
<protein>
    <recommendedName>
        <fullName evidence="3">Lambda-like tail fibre protein N-terminal domain-containing protein</fullName>
    </recommendedName>
</protein>
<reference evidence="4 5" key="1">
    <citation type="submission" date="2019-07" db="EMBL/GenBank/DDBJ databases">
        <title>Serratia dokdonensis sp. nov., an elicitor of systemic resistance in Nicotiana Tabacum.</title>
        <authorList>
            <person name="Son J.-S."/>
            <person name="Hwang Y.-J."/>
            <person name="Lee S.-Y."/>
            <person name="Ghim S.-Y."/>
        </authorList>
    </citation>
    <scope>NUCLEOTIDE SEQUENCE [LARGE SCALE GENOMIC DNA]</scope>
    <source>
        <strain evidence="4 5">KUDC3025</strain>
    </source>
</reference>
<keyword evidence="1" id="KW-0175">Coiled coil</keyword>
<dbReference type="InterPro" id="IPR013609">
    <property type="entry name" value="Stf-like_N"/>
</dbReference>
<dbReference type="SUPFAM" id="SSF49452">
    <property type="entry name" value="Starch-binding domain-like"/>
    <property type="match status" value="1"/>
</dbReference>
<sequence>MAVTISGKLIGPNGEPRPGVTIMLTAVITSSTVVKLAPSSSTTGEDGSYSLSVEVGTHNVMIEAYGRPFEKVGQITVYADSKPGTLNDFLTAPGESELTPAIIATVNEMRDSAKADADRAEAAAQRAEAVGDNEYTFKTVADGLVGTTPGQYFRVPGGTGDNVAFYYYLNDSGKAVQVSQLVGAAAVERAIDAANKSLARSDGIDKRTQGYGVEKNVYDTEGALIGGGFFDAKGASPLNYTENGDVNITGTQFKSIPNHPEYDWAQTDKNNVPYIGGSKMGGAIIGRVEIVEISGPPGVVFVDKNYVPYAADPSYETDLDIPTIGGSSQEPEPPVIPFRPYDYMGVRSEGQSLSLGAANPNDNPQPVSIEQRYGNRGFSTNNNSGMTDTDTLVPLVEKRYQPAEGTWPAAETPVTGATHKLVEMIQSETGLPFYLQPSAYIGSAPGTGGQPITNLIKGSAAYSRMIAHVTNSLRLAAEEGRTFAELAVVWMQGESDYRDQTSRADYLAIYLQYIADSLADKKAITGQLFDPIFISYQLSTHRAYRRRDPLIALALRDAAMLGKTEIAYPGYIGDYYASDHIHGMPETYYMFSQYTGRMIYKKRRDMLEGVTRMHRLDVIDEIRQGIFTMLYFNVPAPPLVFDTDWVAPAENMGFYIRDKGSLDVIDIIAAVDIAGHDRVRITTSRPLLDSEIVTYGWGKAGDPLTNGRTTGPRGNLRDSEGELPGESYTDGAGVLRKLHNWCVIF</sequence>
<keyword evidence="5" id="KW-1185">Reference proteome</keyword>
<evidence type="ECO:0000256" key="1">
    <source>
        <dbReference type="SAM" id="Coils"/>
    </source>
</evidence>
<gene>
    <name evidence="4" type="ORF">FO014_00245</name>
</gene>
<feature type="region of interest" description="Disordered" evidence="2">
    <location>
        <begin position="703"/>
        <end position="725"/>
    </location>
</feature>
<dbReference type="SUPFAM" id="SSF52266">
    <property type="entry name" value="SGNH hydrolase"/>
    <property type="match status" value="1"/>
</dbReference>